<comment type="subunit">
    <text evidence="5 13">Homodimer.</text>
</comment>
<dbReference type="HAMAP" id="MF_00051">
    <property type="entry name" value="SHMT"/>
    <property type="match status" value="1"/>
</dbReference>
<evidence type="ECO:0000256" key="4">
    <source>
        <dbReference type="ARBA" id="ARBA00006376"/>
    </source>
</evidence>
<dbReference type="InterPro" id="IPR049943">
    <property type="entry name" value="Ser_HO-MeTrfase-like"/>
</dbReference>
<evidence type="ECO:0000256" key="9">
    <source>
        <dbReference type="ARBA" id="ARBA00022679"/>
    </source>
</evidence>
<feature type="binding site" evidence="13">
    <location>
        <begin position="134"/>
        <end position="136"/>
    </location>
    <ligand>
        <name>(6S)-5,6,7,8-tetrahydrofolate</name>
        <dbReference type="ChEBI" id="CHEBI:57453"/>
    </ligand>
</feature>
<dbReference type="FunFam" id="3.40.640.10:FF:000001">
    <property type="entry name" value="Serine hydroxymethyltransferase"/>
    <property type="match status" value="1"/>
</dbReference>
<dbReference type="Proteomes" id="UP000238563">
    <property type="component" value="Unassembled WGS sequence"/>
</dbReference>
<dbReference type="Pfam" id="PF00464">
    <property type="entry name" value="SHMT"/>
    <property type="match status" value="1"/>
</dbReference>
<comment type="subcellular location">
    <subcellularLocation>
        <location evidence="3 13">Cytoplasm</location>
    </subcellularLocation>
</comment>
<keyword evidence="16" id="KW-0489">Methyltransferase</keyword>
<sequence length="436" mass="46891">MSNASASVADTFFNASLEDIDPEIFGSIRKELGRQRHEIELIASENIVSRAVLEAQGSIMTNKYAEGYPGKRYYGGCQFVDIAEELAIERAKKLFNCDYANVQPNSGSQMNQAVFLALLQPGDTFMGLDLNSGGHLTHGSPVNMSGKWFNVVSYGVRQDDNLLDMAEIERLAHQHKPKLIIAGGTAYSRVWDFERFRQIADAIGAYLMVDMAHIAGLVAAGVHPSPLPHAHVTTTTTHKSLRGPRGGMILTNDADIAKKINSAVFPGLQGGPLMHVIAAKAVAFGEALKPEFKTYGQNVVNNARTLAESLKKNGLNIVSGGTDNHLMLVDLRPKNATGKRAEAALGRANITCNKNGIPFDPEKPFVTSGVRLGTPAGTTRGFGAAEFTEIGNLISEVLDGLKVANSDEGNAAVEKAVQTKVVELTGRFPLYPYLGQ</sequence>
<dbReference type="PANTHER" id="PTHR11680">
    <property type="entry name" value="SERINE HYDROXYMETHYLTRANSFERASE"/>
    <property type="match status" value="1"/>
</dbReference>
<keyword evidence="6 13" id="KW-0963">Cytoplasm</keyword>
<comment type="function">
    <text evidence="13">Catalyzes the reversible interconversion of serine and glycine with tetrahydrofolate (THF) serving as the one-carbon carrier. This reaction serves as the major source of one-carbon groups required for the biosynthesis of purines, thymidylate, methionine, and other important biomolecules. Also exhibits THF-independent aldolase activity toward beta-hydroxyamino acids, producing glycine and aldehydes, via a retro-aldol mechanism.</text>
</comment>
<dbReference type="GO" id="GO:0050413">
    <property type="term" value="F:D-alanine 2-hydroxymethyltransferase activity"/>
    <property type="evidence" value="ECO:0007669"/>
    <property type="project" value="UniProtKB-EC"/>
</dbReference>
<keyword evidence="17" id="KW-1185">Reference proteome</keyword>
<dbReference type="GO" id="GO:0019264">
    <property type="term" value="P:glycine biosynthetic process from serine"/>
    <property type="evidence" value="ECO:0007669"/>
    <property type="project" value="UniProtKB-UniRule"/>
</dbReference>
<dbReference type="SUPFAM" id="SSF53383">
    <property type="entry name" value="PLP-dependent transferases"/>
    <property type="match status" value="1"/>
</dbReference>
<evidence type="ECO:0000256" key="8">
    <source>
        <dbReference type="ARBA" id="ARBA00022605"/>
    </source>
</evidence>
<dbReference type="Gene3D" id="3.90.1150.10">
    <property type="entry name" value="Aspartate Aminotransferase, domain 1"/>
    <property type="match status" value="1"/>
</dbReference>
<dbReference type="GO" id="GO:0008168">
    <property type="term" value="F:methyltransferase activity"/>
    <property type="evidence" value="ECO:0007669"/>
    <property type="project" value="UniProtKB-KW"/>
</dbReference>
<dbReference type="GO" id="GO:0030170">
    <property type="term" value="F:pyridoxal phosphate binding"/>
    <property type="evidence" value="ECO:0007669"/>
    <property type="project" value="UniProtKB-UniRule"/>
</dbReference>
<dbReference type="PROSITE" id="PS00096">
    <property type="entry name" value="SHMT"/>
    <property type="match status" value="1"/>
</dbReference>
<protein>
    <recommendedName>
        <fullName evidence="13">Serine hydroxymethyltransferase</fullName>
        <shortName evidence="13">SHMT</shortName>
        <shortName evidence="13">Serine methylase</shortName>
        <ecNumber evidence="13">2.1.2.1</ecNumber>
    </recommendedName>
</protein>
<evidence type="ECO:0000256" key="2">
    <source>
        <dbReference type="ARBA" id="ARBA00001933"/>
    </source>
</evidence>
<evidence type="ECO:0000313" key="16">
    <source>
        <dbReference type="EMBL" id="PRD50922.1"/>
    </source>
</evidence>
<proteinExistence type="inferred from homology"/>
<dbReference type="UniPathway" id="UPA00288">
    <property type="reaction ID" value="UER01023"/>
</dbReference>
<dbReference type="CDD" id="cd00378">
    <property type="entry name" value="SHMT"/>
    <property type="match status" value="1"/>
</dbReference>
<dbReference type="AlphaFoldDB" id="A0A2S9JDQ6"/>
<comment type="catalytic activity">
    <reaction evidence="11">
        <text>(6R)-5,10-methylene-5,6,7,8-tetrahydrofolate + D-alanine + H2O = 2-methylserine + (6S)-5,6,7,8-tetrahydrofolate</text>
        <dbReference type="Rhea" id="RHEA:10064"/>
        <dbReference type="ChEBI" id="CHEBI:15377"/>
        <dbReference type="ChEBI" id="CHEBI:15636"/>
        <dbReference type="ChEBI" id="CHEBI:57416"/>
        <dbReference type="ChEBI" id="CHEBI:57453"/>
        <dbReference type="ChEBI" id="CHEBI:58275"/>
        <dbReference type="EC" id="2.1.2.7"/>
    </reaction>
</comment>
<dbReference type="NCBIfam" id="NF000586">
    <property type="entry name" value="PRK00011.1"/>
    <property type="match status" value="1"/>
</dbReference>
<gene>
    <name evidence="13 16" type="primary">glyA</name>
    <name evidence="16" type="ORF">C5750_18905</name>
</gene>
<dbReference type="GO" id="GO:0035999">
    <property type="term" value="P:tetrahydrofolate interconversion"/>
    <property type="evidence" value="ECO:0007669"/>
    <property type="project" value="UniProtKB-UniRule"/>
</dbReference>
<evidence type="ECO:0000256" key="13">
    <source>
        <dbReference type="HAMAP-Rule" id="MF_00051"/>
    </source>
</evidence>
<evidence type="ECO:0000256" key="10">
    <source>
        <dbReference type="ARBA" id="ARBA00022898"/>
    </source>
</evidence>
<keyword evidence="8 13" id="KW-0028">Amino-acid biosynthesis</keyword>
<feature type="binding site" evidence="13">
    <location>
        <position position="130"/>
    </location>
    <ligand>
        <name>(6S)-5,6,7,8-tetrahydrofolate</name>
        <dbReference type="ChEBI" id="CHEBI:57453"/>
    </ligand>
</feature>
<dbReference type="GO" id="GO:0032259">
    <property type="term" value="P:methylation"/>
    <property type="evidence" value="ECO:0007669"/>
    <property type="project" value="UniProtKB-KW"/>
</dbReference>
<dbReference type="InterPro" id="IPR001085">
    <property type="entry name" value="Ser_HO-MeTrfase"/>
</dbReference>
<dbReference type="Gene3D" id="3.40.640.10">
    <property type="entry name" value="Type I PLP-dependent aspartate aminotransferase-like (Major domain)"/>
    <property type="match status" value="1"/>
</dbReference>
<evidence type="ECO:0000256" key="11">
    <source>
        <dbReference type="ARBA" id="ARBA00051216"/>
    </source>
</evidence>
<comment type="pathway">
    <text evidence="13">Amino-acid biosynthesis; glycine biosynthesis; glycine from L-serine: step 1/1.</text>
</comment>
<dbReference type="EC" id="2.1.2.1" evidence="13"/>
<accession>A0A2S9JDQ6</accession>
<organism evidence="16 17">
    <name type="scientific">Phyllobacterium myrsinacearum</name>
    <dbReference type="NCBI Taxonomy" id="28101"/>
    <lineage>
        <taxon>Bacteria</taxon>
        <taxon>Pseudomonadati</taxon>
        <taxon>Pseudomonadota</taxon>
        <taxon>Alphaproteobacteria</taxon>
        <taxon>Hyphomicrobiales</taxon>
        <taxon>Phyllobacteriaceae</taxon>
        <taxon>Phyllobacterium</taxon>
    </lineage>
</organism>
<dbReference type="InterPro" id="IPR019798">
    <property type="entry name" value="Ser_HO-MeTrfase_PLP_BS"/>
</dbReference>
<evidence type="ECO:0000256" key="12">
    <source>
        <dbReference type="ARBA" id="ARBA00057572"/>
    </source>
</evidence>
<reference evidence="16 17" key="1">
    <citation type="submission" date="2018-02" db="EMBL/GenBank/DDBJ databases">
        <title>The draft genome of Phyllobacterium myrsinacearum DSM5892.</title>
        <authorList>
            <person name="Li L."/>
            <person name="Liu L."/>
            <person name="Zhang X."/>
            <person name="Wang T."/>
        </authorList>
    </citation>
    <scope>NUCLEOTIDE SEQUENCE [LARGE SCALE GENOMIC DNA]</scope>
    <source>
        <strain evidence="16 17">DSM 5892</strain>
    </source>
</reference>
<dbReference type="InterPro" id="IPR015422">
    <property type="entry name" value="PyrdxlP-dep_Trfase_small"/>
</dbReference>
<evidence type="ECO:0000256" key="6">
    <source>
        <dbReference type="ARBA" id="ARBA00022490"/>
    </source>
</evidence>
<evidence type="ECO:0000256" key="14">
    <source>
        <dbReference type="PIRSR" id="PIRSR000412-50"/>
    </source>
</evidence>
<comment type="pathway">
    <text evidence="13">One-carbon metabolism; tetrahydrofolate interconversion.</text>
</comment>
<feature type="modified residue" description="N6-(pyridoxal phosphate)lysine" evidence="13 14">
    <location>
        <position position="239"/>
    </location>
</feature>
<evidence type="ECO:0000256" key="7">
    <source>
        <dbReference type="ARBA" id="ARBA00022563"/>
    </source>
</evidence>
<keyword evidence="10 13" id="KW-0663">Pyridoxal phosphate</keyword>
<feature type="site" description="Plays an important role in substrate specificity" evidence="13">
    <location>
        <position position="238"/>
    </location>
</feature>
<comment type="function">
    <text evidence="12">Catalyzes the reversible interconversion of alpha-methyl-L-serine to D-alanine with tetrahydrofolate (THF) serving as the one-carbon carrier. Cannot use alpha-methyl-D-serine, L-serine, D-serine or L-alanine.</text>
</comment>
<dbReference type="UniPathway" id="UPA00193"/>
<feature type="domain" description="Serine hydroxymethyltransferase-like" evidence="15">
    <location>
        <begin position="17"/>
        <end position="394"/>
    </location>
</feature>
<dbReference type="RefSeq" id="WP_105735611.1">
    <property type="nucleotide sequence ID" value="NZ_PVBT01000006.1"/>
</dbReference>
<dbReference type="FunFam" id="3.90.1150.10:FF:000003">
    <property type="entry name" value="Serine hydroxymethyltransferase"/>
    <property type="match status" value="1"/>
</dbReference>
<dbReference type="PIRSF" id="PIRSF000412">
    <property type="entry name" value="SHMT"/>
    <property type="match status" value="1"/>
</dbReference>
<dbReference type="InterPro" id="IPR015421">
    <property type="entry name" value="PyrdxlP-dep_Trfase_major"/>
</dbReference>
<evidence type="ECO:0000256" key="5">
    <source>
        <dbReference type="ARBA" id="ARBA00011738"/>
    </source>
</evidence>
<comment type="cofactor">
    <cofactor evidence="2 13 14">
        <name>pyridoxal 5'-phosphate</name>
        <dbReference type="ChEBI" id="CHEBI:597326"/>
    </cofactor>
</comment>
<keyword evidence="9 13" id="KW-0808">Transferase</keyword>
<dbReference type="GO" id="GO:0004372">
    <property type="term" value="F:glycine hydroxymethyltransferase activity"/>
    <property type="evidence" value="ECO:0007669"/>
    <property type="project" value="UniProtKB-UniRule"/>
</dbReference>
<comment type="catalytic activity">
    <reaction evidence="1 13">
        <text>(6R)-5,10-methylene-5,6,7,8-tetrahydrofolate + glycine + H2O = (6S)-5,6,7,8-tetrahydrofolate + L-serine</text>
        <dbReference type="Rhea" id="RHEA:15481"/>
        <dbReference type="ChEBI" id="CHEBI:15377"/>
        <dbReference type="ChEBI" id="CHEBI:15636"/>
        <dbReference type="ChEBI" id="CHEBI:33384"/>
        <dbReference type="ChEBI" id="CHEBI:57305"/>
        <dbReference type="ChEBI" id="CHEBI:57453"/>
        <dbReference type="EC" id="2.1.2.1"/>
    </reaction>
</comment>
<dbReference type="InterPro" id="IPR039429">
    <property type="entry name" value="SHMT-like_dom"/>
</dbReference>
<dbReference type="EMBL" id="PVBT01000006">
    <property type="protein sequence ID" value="PRD50922.1"/>
    <property type="molecule type" value="Genomic_DNA"/>
</dbReference>
<comment type="caution">
    <text evidence="13">Lacks conserved residue(s) required for the propagation of feature annotation.</text>
</comment>
<evidence type="ECO:0000256" key="1">
    <source>
        <dbReference type="ARBA" id="ARBA00001528"/>
    </source>
</evidence>
<comment type="caution">
    <text evidence="16">The sequence shown here is derived from an EMBL/GenBank/DDBJ whole genome shotgun (WGS) entry which is preliminary data.</text>
</comment>
<name>A0A2S9JDQ6_9HYPH</name>
<evidence type="ECO:0000256" key="3">
    <source>
        <dbReference type="ARBA" id="ARBA00004496"/>
    </source>
</evidence>
<evidence type="ECO:0000313" key="17">
    <source>
        <dbReference type="Proteomes" id="UP000238563"/>
    </source>
</evidence>
<dbReference type="GO" id="GO:0005829">
    <property type="term" value="C:cytosol"/>
    <property type="evidence" value="ECO:0007669"/>
    <property type="project" value="TreeGrafter"/>
</dbReference>
<dbReference type="InterPro" id="IPR015424">
    <property type="entry name" value="PyrdxlP-dep_Trfase"/>
</dbReference>
<comment type="similarity">
    <text evidence="4 13">Belongs to the SHMT family.</text>
</comment>
<dbReference type="OrthoDB" id="9803846at2"/>
<dbReference type="PANTHER" id="PTHR11680:SF35">
    <property type="entry name" value="SERINE HYDROXYMETHYLTRANSFERASE 1"/>
    <property type="match status" value="1"/>
</dbReference>
<evidence type="ECO:0000259" key="15">
    <source>
        <dbReference type="Pfam" id="PF00464"/>
    </source>
</evidence>
<keyword evidence="7 13" id="KW-0554">One-carbon metabolism</keyword>